<dbReference type="Gene3D" id="1.10.30.10">
    <property type="entry name" value="High mobility group box domain"/>
    <property type="match status" value="1"/>
</dbReference>
<protein>
    <recommendedName>
        <fullName evidence="5">HMG box domain-containing protein</fullName>
    </recommendedName>
</protein>
<evidence type="ECO:0000256" key="2">
    <source>
        <dbReference type="ARBA" id="ARBA00023163"/>
    </source>
</evidence>
<dbReference type="CDD" id="cd01389">
    <property type="entry name" value="HMG-box_ROX1-like"/>
    <property type="match status" value="1"/>
</dbReference>
<evidence type="ECO:0000313" key="7">
    <source>
        <dbReference type="Proteomes" id="UP001212152"/>
    </source>
</evidence>
<name>A0AAD5TPL6_9FUNG</name>
<proteinExistence type="predicted"/>
<feature type="region of interest" description="Disordered" evidence="4">
    <location>
        <begin position="239"/>
        <end position="263"/>
    </location>
</feature>
<evidence type="ECO:0000256" key="4">
    <source>
        <dbReference type="SAM" id="MobiDB-lite"/>
    </source>
</evidence>
<feature type="region of interest" description="Disordered" evidence="4">
    <location>
        <begin position="40"/>
        <end position="133"/>
    </location>
</feature>
<dbReference type="EMBL" id="JADGJQ010000007">
    <property type="protein sequence ID" value="KAJ3183122.1"/>
    <property type="molecule type" value="Genomic_DNA"/>
</dbReference>
<dbReference type="GO" id="GO:0030154">
    <property type="term" value="P:cell differentiation"/>
    <property type="evidence" value="ECO:0007669"/>
    <property type="project" value="TreeGrafter"/>
</dbReference>
<dbReference type="AlphaFoldDB" id="A0AAD5TPL6"/>
<evidence type="ECO:0000259" key="5">
    <source>
        <dbReference type="PROSITE" id="PS50118"/>
    </source>
</evidence>
<reference evidence="6" key="1">
    <citation type="submission" date="2020-05" db="EMBL/GenBank/DDBJ databases">
        <title>Phylogenomic resolution of chytrid fungi.</title>
        <authorList>
            <person name="Stajich J.E."/>
            <person name="Amses K."/>
            <person name="Simmons R."/>
            <person name="Seto K."/>
            <person name="Myers J."/>
            <person name="Bonds A."/>
            <person name="Quandt C.A."/>
            <person name="Barry K."/>
            <person name="Liu P."/>
            <person name="Grigoriev I."/>
            <person name="Longcore J.E."/>
            <person name="James T.Y."/>
        </authorList>
    </citation>
    <scope>NUCLEOTIDE SEQUENCE</scope>
    <source>
        <strain evidence="6">JEL0379</strain>
    </source>
</reference>
<dbReference type="InterPro" id="IPR050140">
    <property type="entry name" value="SRY-related_HMG-box_TF-like"/>
</dbReference>
<dbReference type="SMART" id="SM00398">
    <property type="entry name" value="HMG"/>
    <property type="match status" value="1"/>
</dbReference>
<dbReference type="PANTHER" id="PTHR10270">
    <property type="entry name" value="SOX TRANSCRIPTION FACTOR"/>
    <property type="match status" value="1"/>
</dbReference>
<sequence>MHPQALFHHPQLPLVPRHLYENGYGQHYCMVPEGYTPVLVPNGPPPGSLPPPPQQQPTLQHVGSPFAPHSGLSFTAPPYTTLVDEALQQQQQQAQPPPPAPQSAIQTLPLGSPSTQSVPSKPPEVPKRIPRPSNSFMTYRMEKQHEVLAHHAGANNKDISVIIGDMWRNESEPVKEYYRKKAELGRQEHALKYPDYKYTALKPRKVSSASAAVVAAAIAVGVDISGQVESAAPPKVTKATKKRSASKSACDAANAADPNDSSVVAGKAKRVANRGASADAASSSHTSAAAAVAAAAAVNAVRAARSLRRTSIKKSRRQRAGGKGSATATHTAIDAADTVSGIAPTEAPLKTSLQEALVAAQIPLVANNCSQQHVCSVSAQTSPLLIDTASLGRPRLTAAIPTTTCPYLLLSSSVESAQSVYPSSVSSAHESAPIMDPDPSPLWMAGLQRDDLTSPDAFTDNFLEALQIPTIPTEHLVPSP</sequence>
<dbReference type="Pfam" id="PF00505">
    <property type="entry name" value="HMG_box"/>
    <property type="match status" value="1"/>
</dbReference>
<dbReference type="InterPro" id="IPR009071">
    <property type="entry name" value="HMG_box_dom"/>
</dbReference>
<comment type="caution">
    <text evidence="6">The sequence shown here is derived from an EMBL/GenBank/DDBJ whole genome shotgun (WGS) entry which is preliminary data.</text>
</comment>
<organism evidence="6 7">
    <name type="scientific">Geranomyces variabilis</name>
    <dbReference type="NCBI Taxonomy" id="109894"/>
    <lineage>
        <taxon>Eukaryota</taxon>
        <taxon>Fungi</taxon>
        <taxon>Fungi incertae sedis</taxon>
        <taxon>Chytridiomycota</taxon>
        <taxon>Chytridiomycota incertae sedis</taxon>
        <taxon>Chytridiomycetes</taxon>
        <taxon>Spizellomycetales</taxon>
        <taxon>Powellomycetaceae</taxon>
        <taxon>Geranomyces</taxon>
    </lineage>
</organism>
<keyword evidence="1 3" id="KW-0238">DNA-binding</keyword>
<dbReference type="InterPro" id="IPR036910">
    <property type="entry name" value="HMG_box_dom_sf"/>
</dbReference>
<evidence type="ECO:0000256" key="1">
    <source>
        <dbReference type="ARBA" id="ARBA00023125"/>
    </source>
</evidence>
<feature type="compositionally biased region" description="Basic residues" evidence="4">
    <location>
        <begin position="308"/>
        <end position="320"/>
    </location>
</feature>
<feature type="DNA-binding region" description="HMG box" evidence="3">
    <location>
        <begin position="129"/>
        <end position="197"/>
    </location>
</feature>
<gene>
    <name evidence="6" type="ORF">HDU87_007545</name>
</gene>
<feature type="compositionally biased region" description="Pro residues" evidence="4">
    <location>
        <begin position="42"/>
        <end position="55"/>
    </location>
</feature>
<keyword evidence="2" id="KW-0804">Transcription</keyword>
<dbReference type="PANTHER" id="PTHR10270:SF161">
    <property type="entry name" value="SEX-DETERMINING REGION Y PROTEIN"/>
    <property type="match status" value="1"/>
</dbReference>
<feature type="region of interest" description="Disordered" evidence="4">
    <location>
        <begin position="308"/>
        <end position="328"/>
    </location>
</feature>
<dbReference type="GO" id="GO:0000978">
    <property type="term" value="F:RNA polymerase II cis-regulatory region sequence-specific DNA binding"/>
    <property type="evidence" value="ECO:0007669"/>
    <property type="project" value="TreeGrafter"/>
</dbReference>
<dbReference type="Proteomes" id="UP001212152">
    <property type="component" value="Unassembled WGS sequence"/>
</dbReference>
<keyword evidence="3" id="KW-0539">Nucleus</keyword>
<keyword evidence="7" id="KW-1185">Reference proteome</keyword>
<dbReference type="GO" id="GO:0001228">
    <property type="term" value="F:DNA-binding transcription activator activity, RNA polymerase II-specific"/>
    <property type="evidence" value="ECO:0007669"/>
    <property type="project" value="TreeGrafter"/>
</dbReference>
<dbReference type="GO" id="GO:0005634">
    <property type="term" value="C:nucleus"/>
    <property type="evidence" value="ECO:0007669"/>
    <property type="project" value="UniProtKB-UniRule"/>
</dbReference>
<accession>A0AAD5TPL6</accession>
<dbReference type="PROSITE" id="PS50118">
    <property type="entry name" value="HMG_BOX_2"/>
    <property type="match status" value="1"/>
</dbReference>
<dbReference type="SUPFAM" id="SSF47095">
    <property type="entry name" value="HMG-box"/>
    <property type="match status" value="1"/>
</dbReference>
<feature type="compositionally biased region" description="Low complexity" evidence="4">
    <location>
        <begin position="246"/>
        <end position="262"/>
    </location>
</feature>
<feature type="domain" description="HMG box" evidence="5">
    <location>
        <begin position="129"/>
        <end position="197"/>
    </location>
</feature>
<evidence type="ECO:0000313" key="6">
    <source>
        <dbReference type="EMBL" id="KAJ3183122.1"/>
    </source>
</evidence>
<evidence type="ECO:0000256" key="3">
    <source>
        <dbReference type="PROSITE-ProRule" id="PRU00267"/>
    </source>
</evidence>